<sequence>MRIQLKSWIAGAAVASLLVAGVVGLGSQAGERVQLSEVSHIHGIAVDREDPSRLYLATHHGVWHTAADGTAERISDNRNDYMGFTPHPAEAGVFFGSGHPVDGGNMGVIVSRDGGHTWEMMASGANGPVDFHAMDISQADPNVMYGSYGSIQVSRDGGKTWEVAGAPPADVFAIAASAANPDIVYAATRNGLMISRDGGGTWEGAGFEGRPATMVKVGPDGSVYAFVLGTGLVTAPAAALAWQTVADDFGERVLLHLAVDPNEPQRLFAVTDESRILTSTDGGRSWEALAS</sequence>
<dbReference type="Gene3D" id="2.130.10.10">
    <property type="entry name" value="YVTN repeat-like/Quinoprotein amine dehydrogenase"/>
    <property type="match status" value="3"/>
</dbReference>
<keyword evidence="2" id="KW-1185">Reference proteome</keyword>
<evidence type="ECO:0000313" key="2">
    <source>
        <dbReference type="Proteomes" id="UP001320831"/>
    </source>
</evidence>
<proteinExistence type="predicted"/>
<dbReference type="Pfam" id="PF02012">
    <property type="entry name" value="BNR"/>
    <property type="match status" value="1"/>
</dbReference>
<comment type="caution">
    <text evidence="1">The sequence shown here is derived from an EMBL/GenBank/DDBJ whole genome shotgun (WGS) entry which is preliminary data.</text>
</comment>
<reference evidence="1 2" key="1">
    <citation type="submission" date="2022-09" db="EMBL/GenBank/DDBJ databases">
        <title>Chelativorans salina sp. nov., a novel slightly halophilic bacterium isolated from a saline lake sediment enrichment.</title>
        <authorList>
            <person name="Gao L."/>
            <person name="Fang B.-Z."/>
            <person name="Li W.-J."/>
        </authorList>
    </citation>
    <scope>NUCLEOTIDE SEQUENCE [LARGE SCALE GENOMIC DNA]</scope>
    <source>
        <strain evidence="1 2">EGI FJ00035</strain>
    </source>
</reference>
<protein>
    <submittedName>
        <fullName evidence="1">Exo-alpha-sialidase</fullName>
    </submittedName>
</protein>
<gene>
    <name evidence="1" type="ORF">N5A92_26225</name>
</gene>
<dbReference type="CDD" id="cd15482">
    <property type="entry name" value="Sialidase_non-viral"/>
    <property type="match status" value="1"/>
</dbReference>
<organism evidence="1 2">
    <name type="scientific">Chelativorans salis</name>
    <dbReference type="NCBI Taxonomy" id="2978478"/>
    <lineage>
        <taxon>Bacteria</taxon>
        <taxon>Pseudomonadati</taxon>
        <taxon>Pseudomonadota</taxon>
        <taxon>Alphaproteobacteria</taxon>
        <taxon>Hyphomicrobiales</taxon>
        <taxon>Phyllobacteriaceae</taxon>
        <taxon>Chelativorans</taxon>
    </lineage>
</organism>
<dbReference type="RefSeq" id="WP_260907493.1">
    <property type="nucleotide sequence ID" value="NZ_JAOCZP010000014.1"/>
</dbReference>
<accession>A0ABT2LYN4</accession>
<dbReference type="EMBL" id="JAOCZP010000014">
    <property type="protein sequence ID" value="MCT7378513.1"/>
    <property type="molecule type" value="Genomic_DNA"/>
</dbReference>
<dbReference type="InterPro" id="IPR002860">
    <property type="entry name" value="BNR_rpt"/>
</dbReference>
<dbReference type="SUPFAM" id="SSF110296">
    <property type="entry name" value="Oligoxyloglucan reducing end-specific cellobiohydrolase"/>
    <property type="match status" value="1"/>
</dbReference>
<dbReference type="Proteomes" id="UP001320831">
    <property type="component" value="Unassembled WGS sequence"/>
</dbReference>
<name>A0ABT2LYN4_9HYPH</name>
<evidence type="ECO:0000313" key="1">
    <source>
        <dbReference type="EMBL" id="MCT7378513.1"/>
    </source>
</evidence>
<dbReference type="InterPro" id="IPR015943">
    <property type="entry name" value="WD40/YVTN_repeat-like_dom_sf"/>
</dbReference>